<dbReference type="AlphaFoldDB" id="A0A2W2DFM7"/>
<protein>
    <submittedName>
        <fullName evidence="1">Uncharacterized protein</fullName>
    </submittedName>
</protein>
<accession>A0A2W2DFM7</accession>
<proteinExistence type="predicted"/>
<dbReference type="OrthoDB" id="3212362at2"/>
<sequence length="80" mass="8807">MIQHATRDERYEFSYLRASVDADRLRVMAIAVRAAEAMAPTRPHPGAESATADLLLGPPLAIYDRVRDKMTSHGVKRGAS</sequence>
<comment type="caution">
    <text evidence="1">The sequence shown here is derived from an EMBL/GenBank/DDBJ whole genome shotgun (WGS) entry which is preliminary data.</text>
</comment>
<gene>
    <name evidence="1" type="ORF">C1I99_01635</name>
</gene>
<evidence type="ECO:0000313" key="1">
    <source>
        <dbReference type="EMBL" id="PZG02719.1"/>
    </source>
</evidence>
<reference evidence="1 2" key="1">
    <citation type="submission" date="2018-01" db="EMBL/GenBank/DDBJ databases">
        <title>Draft genome sequence of Salinispora sp. 13K206.</title>
        <authorList>
            <person name="Sahin N."/>
            <person name="Saygin H."/>
            <person name="Ay H."/>
        </authorList>
    </citation>
    <scope>NUCLEOTIDE SEQUENCE [LARGE SCALE GENOMIC DNA]</scope>
    <source>
        <strain evidence="1 2">13K206</strain>
    </source>
</reference>
<evidence type="ECO:0000313" key="2">
    <source>
        <dbReference type="Proteomes" id="UP000248749"/>
    </source>
</evidence>
<dbReference type="Proteomes" id="UP000248749">
    <property type="component" value="Unassembled WGS sequence"/>
</dbReference>
<dbReference type="EMBL" id="POUB01000005">
    <property type="protein sequence ID" value="PZG02719.1"/>
    <property type="molecule type" value="Genomic_DNA"/>
</dbReference>
<name>A0A2W2DFM7_9ACTN</name>
<dbReference type="RefSeq" id="WP_111132358.1">
    <property type="nucleotide sequence ID" value="NZ_POUB01000005.1"/>
</dbReference>
<keyword evidence="2" id="KW-1185">Reference proteome</keyword>
<organism evidence="1 2">
    <name type="scientific">Micromonospora deserti</name>
    <dbReference type="NCBI Taxonomy" id="2070366"/>
    <lineage>
        <taxon>Bacteria</taxon>
        <taxon>Bacillati</taxon>
        <taxon>Actinomycetota</taxon>
        <taxon>Actinomycetes</taxon>
        <taxon>Micromonosporales</taxon>
        <taxon>Micromonosporaceae</taxon>
        <taxon>Micromonospora</taxon>
    </lineage>
</organism>